<dbReference type="Pfam" id="PF16491">
    <property type="entry name" value="Peptidase_M48_N"/>
    <property type="match status" value="1"/>
</dbReference>
<keyword evidence="7 14" id="KW-0862">Zinc</keyword>
<feature type="active site" description="Proton donor" evidence="13">
    <location>
        <position position="380"/>
    </location>
</feature>
<gene>
    <name evidence="19" type="ORF">GOMPHAMPRED_002748</name>
</gene>
<feature type="compositionally biased region" description="Basic and acidic residues" evidence="16">
    <location>
        <begin position="439"/>
        <end position="452"/>
    </location>
</feature>
<evidence type="ECO:0000256" key="2">
    <source>
        <dbReference type="ARBA" id="ARBA00022670"/>
    </source>
</evidence>
<dbReference type="FunFam" id="3.30.2010.10:FF:000002">
    <property type="entry name" value="CAAX prenyl protease"/>
    <property type="match status" value="1"/>
</dbReference>
<comment type="function">
    <text evidence="15">Proteolytically removes the C-terminal three residues of farnesylated proteins.</text>
</comment>
<evidence type="ECO:0000256" key="9">
    <source>
        <dbReference type="ARBA" id="ARBA00023049"/>
    </source>
</evidence>
<accession>A0A8H3FET1</accession>
<feature type="transmembrane region" description="Helical" evidence="15">
    <location>
        <begin position="195"/>
        <end position="222"/>
    </location>
</feature>
<evidence type="ECO:0000256" key="1">
    <source>
        <dbReference type="ARBA" id="ARBA00004477"/>
    </source>
</evidence>
<evidence type="ECO:0000256" key="16">
    <source>
        <dbReference type="SAM" id="MobiDB-lite"/>
    </source>
</evidence>
<evidence type="ECO:0000313" key="19">
    <source>
        <dbReference type="EMBL" id="CAF9923148.1"/>
    </source>
</evidence>
<dbReference type="EC" id="3.4.24.84" evidence="15"/>
<keyword evidence="10 15" id="KW-0472">Membrane</keyword>
<evidence type="ECO:0000256" key="14">
    <source>
        <dbReference type="PIRSR" id="PIRSR627057-2"/>
    </source>
</evidence>
<dbReference type="OrthoDB" id="360839at2759"/>
<evidence type="ECO:0000256" key="13">
    <source>
        <dbReference type="PIRSR" id="PIRSR627057-1"/>
    </source>
</evidence>
<feature type="transmembrane region" description="Helical" evidence="15">
    <location>
        <begin position="123"/>
        <end position="148"/>
    </location>
</feature>
<evidence type="ECO:0000256" key="8">
    <source>
        <dbReference type="ARBA" id="ARBA00022989"/>
    </source>
</evidence>
<feature type="domain" description="CAAX prenyl protease 1 N-terminal" evidence="18">
    <location>
        <begin position="40"/>
        <end position="224"/>
    </location>
</feature>
<feature type="binding site" evidence="14">
    <location>
        <position position="376"/>
    </location>
    <ligand>
        <name>Zn(2+)</name>
        <dbReference type="ChEBI" id="CHEBI:29105"/>
        <note>catalytic</note>
    </ligand>
</feature>
<evidence type="ECO:0000256" key="5">
    <source>
        <dbReference type="ARBA" id="ARBA00022801"/>
    </source>
</evidence>
<evidence type="ECO:0000313" key="20">
    <source>
        <dbReference type="Proteomes" id="UP000664169"/>
    </source>
</evidence>
<comment type="caution">
    <text evidence="19">The sequence shown here is derived from an EMBL/GenBank/DDBJ whole genome shotgun (WGS) entry which is preliminary data.</text>
</comment>
<feature type="transmembrane region" description="Helical" evidence="15">
    <location>
        <begin position="75"/>
        <end position="103"/>
    </location>
</feature>
<keyword evidence="6 15" id="KW-0256">Endoplasmic reticulum</keyword>
<dbReference type="GO" id="GO:0071586">
    <property type="term" value="P:CAAX-box protein processing"/>
    <property type="evidence" value="ECO:0007669"/>
    <property type="project" value="UniProtKB-UniRule"/>
</dbReference>
<evidence type="ECO:0000256" key="3">
    <source>
        <dbReference type="ARBA" id="ARBA00022692"/>
    </source>
</evidence>
<dbReference type="InterPro" id="IPR032456">
    <property type="entry name" value="Peptidase_M48_N"/>
</dbReference>
<comment type="subcellular location">
    <subcellularLocation>
        <location evidence="1 15">Endoplasmic reticulum membrane</location>
        <topology evidence="1 15">Multi-pass membrane protein</topology>
    </subcellularLocation>
</comment>
<feature type="transmembrane region" description="Helical" evidence="15">
    <location>
        <begin position="169"/>
        <end position="189"/>
    </location>
</feature>
<reference evidence="19" key="1">
    <citation type="submission" date="2021-03" db="EMBL/GenBank/DDBJ databases">
        <authorList>
            <person name="Tagirdzhanova G."/>
        </authorList>
    </citation>
    <scope>NUCLEOTIDE SEQUENCE</scope>
</reference>
<dbReference type="Gene3D" id="3.30.2010.10">
    <property type="entry name" value="Metalloproteases ('zincins'), catalytic domain"/>
    <property type="match status" value="1"/>
</dbReference>
<organism evidence="19 20">
    <name type="scientific">Gomphillus americanus</name>
    <dbReference type="NCBI Taxonomy" id="1940652"/>
    <lineage>
        <taxon>Eukaryota</taxon>
        <taxon>Fungi</taxon>
        <taxon>Dikarya</taxon>
        <taxon>Ascomycota</taxon>
        <taxon>Pezizomycotina</taxon>
        <taxon>Lecanoromycetes</taxon>
        <taxon>OSLEUM clade</taxon>
        <taxon>Ostropomycetidae</taxon>
        <taxon>Ostropales</taxon>
        <taxon>Graphidaceae</taxon>
        <taxon>Gomphilloideae</taxon>
        <taxon>Gomphillus</taxon>
    </lineage>
</organism>
<dbReference type="EMBL" id="CAJPDQ010000019">
    <property type="protein sequence ID" value="CAF9923148.1"/>
    <property type="molecule type" value="Genomic_DNA"/>
</dbReference>
<comment type="similarity">
    <text evidence="12 15">Belongs to the peptidase M48A family.</text>
</comment>
<keyword evidence="5 15" id="KW-0378">Hydrolase</keyword>
<keyword evidence="3 15" id="KW-0812">Transmembrane</keyword>
<keyword evidence="4 14" id="KW-0479">Metal-binding</keyword>
<dbReference type="Proteomes" id="UP000664169">
    <property type="component" value="Unassembled WGS sequence"/>
</dbReference>
<dbReference type="InterPro" id="IPR027057">
    <property type="entry name" value="CAXX_Prtase_1"/>
</dbReference>
<dbReference type="PANTHER" id="PTHR10120">
    <property type="entry name" value="CAAX PRENYL PROTEASE 1"/>
    <property type="match status" value="1"/>
</dbReference>
<dbReference type="GO" id="GO:0005789">
    <property type="term" value="C:endoplasmic reticulum membrane"/>
    <property type="evidence" value="ECO:0007669"/>
    <property type="project" value="UniProtKB-SubCell"/>
</dbReference>
<evidence type="ECO:0000256" key="4">
    <source>
        <dbReference type="ARBA" id="ARBA00022723"/>
    </source>
</evidence>
<feature type="transmembrane region" description="Helical" evidence="15">
    <location>
        <begin position="311"/>
        <end position="329"/>
    </location>
</feature>
<dbReference type="InterPro" id="IPR001915">
    <property type="entry name" value="Peptidase_M48"/>
</dbReference>
<dbReference type="GO" id="GO:0004222">
    <property type="term" value="F:metalloendopeptidase activity"/>
    <property type="evidence" value="ECO:0007669"/>
    <property type="project" value="UniProtKB-UniRule"/>
</dbReference>
<keyword evidence="8 15" id="KW-1133">Transmembrane helix</keyword>
<name>A0A8H3FET1_9LECA</name>
<feature type="binding site" evidence="14">
    <location>
        <position position="297"/>
    </location>
    <ligand>
        <name>Zn(2+)</name>
        <dbReference type="ChEBI" id="CHEBI:29105"/>
        <note>catalytic</note>
    </ligand>
</feature>
<sequence>MDLLQRLARVLDRPLFPWKKLIVGFAFTQYLFEGFLSFRQYKVLQRTKPPKVLEDEIEQETFDKSQAYGRAKAKFGFIASLYGLVQTTAFLYYDALALVWGISGNWITQLLPAKYSGEIAHTLLFLFIFNVIGTVLDLPVSYYSTFVLEEKFGFNKQTLGLWISDKLKGQALGIVLGAPIISGFLWIVQKTGNQFFFYLWLFATAVAVFMITIYPIAILPLFNKLTPLEAGPLKSQVETLADRLRFPLHELYVIDGSKRSAHSNAYFFGLPWKKHIVIYDTLIEKSKTEEVVAVLGHELGHWKLGHTTQTFAISQFHMFYIFTLFSVFINNKSLYQDFGFYKEFPIIIGFLLFSDALAPMDTFVKLGMNVLSRKFEFQADAFAQNLGYSADLAKSLIKLQIQNLSTMDADWMYASYHYSHPILSERLGALGWYEKKSVNEKSTTEKQQEKPVKVTGSEL</sequence>
<feature type="region of interest" description="Disordered" evidence="16">
    <location>
        <begin position="439"/>
        <end position="459"/>
    </location>
</feature>
<dbReference type="CDD" id="cd07343">
    <property type="entry name" value="M48A_Zmpste24p_like"/>
    <property type="match status" value="1"/>
</dbReference>
<feature type="transmembrane region" description="Helical" evidence="15">
    <location>
        <begin position="20"/>
        <end position="38"/>
    </location>
</feature>
<protein>
    <recommendedName>
        <fullName evidence="15">CAAX prenyl protease</fullName>
        <ecNumber evidence="15">3.4.24.84</ecNumber>
    </recommendedName>
</protein>
<dbReference type="Pfam" id="PF01435">
    <property type="entry name" value="Peptidase_M48"/>
    <property type="match status" value="1"/>
</dbReference>
<keyword evidence="20" id="KW-1185">Reference proteome</keyword>
<evidence type="ECO:0000256" key="11">
    <source>
        <dbReference type="ARBA" id="ARBA00044456"/>
    </source>
</evidence>
<feature type="domain" description="Peptidase M48" evidence="17">
    <location>
        <begin position="228"/>
        <end position="430"/>
    </location>
</feature>
<feature type="transmembrane region" description="Helical" evidence="15">
    <location>
        <begin position="344"/>
        <end position="364"/>
    </location>
</feature>
<feature type="binding site" evidence="14">
    <location>
        <position position="301"/>
    </location>
    <ligand>
        <name>Zn(2+)</name>
        <dbReference type="ChEBI" id="CHEBI:29105"/>
        <note>catalytic</note>
    </ligand>
</feature>
<dbReference type="AlphaFoldDB" id="A0A8H3FET1"/>
<evidence type="ECO:0000259" key="17">
    <source>
        <dbReference type="Pfam" id="PF01435"/>
    </source>
</evidence>
<proteinExistence type="inferred from homology"/>
<feature type="active site" evidence="13">
    <location>
        <position position="298"/>
    </location>
</feature>
<evidence type="ECO:0000256" key="10">
    <source>
        <dbReference type="ARBA" id="ARBA00023136"/>
    </source>
</evidence>
<evidence type="ECO:0000256" key="7">
    <source>
        <dbReference type="ARBA" id="ARBA00022833"/>
    </source>
</evidence>
<evidence type="ECO:0000256" key="15">
    <source>
        <dbReference type="RuleBase" id="RU366005"/>
    </source>
</evidence>
<dbReference type="GO" id="GO:0046872">
    <property type="term" value="F:metal ion binding"/>
    <property type="evidence" value="ECO:0007669"/>
    <property type="project" value="UniProtKB-UniRule"/>
</dbReference>
<keyword evidence="2 15" id="KW-0645">Protease</keyword>
<evidence type="ECO:0000259" key="18">
    <source>
        <dbReference type="Pfam" id="PF16491"/>
    </source>
</evidence>
<comment type="cofactor">
    <cofactor evidence="14 15">
        <name>Zn(2+)</name>
        <dbReference type="ChEBI" id="CHEBI:29105"/>
    </cofactor>
    <text evidence="14 15">Binds 1 zinc ion per subunit.</text>
</comment>
<evidence type="ECO:0000256" key="12">
    <source>
        <dbReference type="ARBA" id="ARBA00060927"/>
    </source>
</evidence>
<evidence type="ECO:0000256" key="6">
    <source>
        <dbReference type="ARBA" id="ARBA00022824"/>
    </source>
</evidence>
<keyword evidence="9 15" id="KW-0482">Metalloprotease</keyword>
<comment type="catalytic activity">
    <reaction evidence="11 15">
        <text>Hydrolyzes the peptide bond -P2-(S-farnesyl or geranylgeranyl)C-P1'-P2'-P3'-COOH where P1' and P2' are amino acids with aliphatic side chains and P3' is any C-terminal residue.</text>
        <dbReference type="EC" id="3.4.24.84"/>
    </reaction>
</comment>